<gene>
    <name evidence="2" type="ORF">G5I_04843</name>
</gene>
<dbReference type="EMBL" id="GL888143">
    <property type="protein sequence ID" value="EGI66622.1"/>
    <property type="molecule type" value="Genomic_DNA"/>
</dbReference>
<dbReference type="Proteomes" id="UP000007755">
    <property type="component" value="Unassembled WGS sequence"/>
</dbReference>
<sequence>MDLEWAIDFDESKFYWNYVTSMGIGRALGLVKSNAWAASTATILQAVLQEVRQLRKEQQQEDLRRRCDSVETQITQQRRRNSLRCYGSRRYGDGTQRSRNSKADSPQTS</sequence>
<accession>F4WGQ1</accession>
<protein>
    <submittedName>
        <fullName evidence="2">Uncharacterized protein</fullName>
    </submittedName>
</protein>
<name>F4WGQ1_ACREC</name>
<feature type="region of interest" description="Disordered" evidence="1">
    <location>
        <begin position="74"/>
        <end position="109"/>
    </location>
</feature>
<dbReference type="AlphaFoldDB" id="F4WGQ1"/>
<evidence type="ECO:0000256" key="1">
    <source>
        <dbReference type="SAM" id="MobiDB-lite"/>
    </source>
</evidence>
<evidence type="ECO:0000313" key="2">
    <source>
        <dbReference type="EMBL" id="EGI66622.1"/>
    </source>
</evidence>
<keyword evidence="3" id="KW-1185">Reference proteome</keyword>
<proteinExistence type="predicted"/>
<dbReference type="InParanoid" id="F4WGQ1"/>
<organism evidence="3">
    <name type="scientific">Acromyrmex echinatior</name>
    <name type="common">Panamanian leafcutter ant</name>
    <name type="synonym">Acromyrmex octospinosus echinatior</name>
    <dbReference type="NCBI Taxonomy" id="103372"/>
    <lineage>
        <taxon>Eukaryota</taxon>
        <taxon>Metazoa</taxon>
        <taxon>Ecdysozoa</taxon>
        <taxon>Arthropoda</taxon>
        <taxon>Hexapoda</taxon>
        <taxon>Insecta</taxon>
        <taxon>Pterygota</taxon>
        <taxon>Neoptera</taxon>
        <taxon>Endopterygota</taxon>
        <taxon>Hymenoptera</taxon>
        <taxon>Apocrita</taxon>
        <taxon>Aculeata</taxon>
        <taxon>Formicoidea</taxon>
        <taxon>Formicidae</taxon>
        <taxon>Myrmicinae</taxon>
        <taxon>Acromyrmex</taxon>
    </lineage>
</organism>
<evidence type="ECO:0000313" key="3">
    <source>
        <dbReference type="Proteomes" id="UP000007755"/>
    </source>
</evidence>
<feature type="compositionally biased region" description="Polar residues" evidence="1">
    <location>
        <begin position="95"/>
        <end position="109"/>
    </location>
</feature>
<reference evidence="2" key="1">
    <citation type="submission" date="2011-02" db="EMBL/GenBank/DDBJ databases">
        <title>The genome of the leaf-cutting ant Acromyrmex echinatior suggests key adaptations to social evolution and fungus farming.</title>
        <authorList>
            <person name="Nygaard S."/>
            <person name="Zhang G."/>
        </authorList>
    </citation>
    <scope>NUCLEOTIDE SEQUENCE</scope>
</reference>